<dbReference type="Gene3D" id="3.40.1380.20">
    <property type="entry name" value="Pyruvate kinase, C-terminal domain"/>
    <property type="match status" value="1"/>
</dbReference>
<dbReference type="InterPro" id="IPR011037">
    <property type="entry name" value="Pyrv_Knase-like_insert_dom_sf"/>
</dbReference>
<evidence type="ECO:0000256" key="17">
    <source>
        <dbReference type="RuleBase" id="RU000504"/>
    </source>
</evidence>
<dbReference type="PRINTS" id="PR01050">
    <property type="entry name" value="PYRUVTKNASE"/>
</dbReference>
<comment type="cofactor">
    <cofactor evidence="2">
        <name>K(+)</name>
        <dbReference type="ChEBI" id="CHEBI:29103"/>
    </cofactor>
</comment>
<dbReference type="Pfam" id="PF02887">
    <property type="entry name" value="PK_C"/>
    <property type="match status" value="1"/>
</dbReference>
<gene>
    <name evidence="22" type="primary">pyk</name>
    <name evidence="22" type="ORF">F4X14_07055</name>
</gene>
<evidence type="ECO:0000256" key="1">
    <source>
        <dbReference type="ARBA" id="ARBA00001946"/>
    </source>
</evidence>
<evidence type="ECO:0000256" key="3">
    <source>
        <dbReference type="ARBA" id="ARBA00004997"/>
    </source>
</evidence>
<comment type="similarity">
    <text evidence="4">In the C-terminal section; belongs to the PEP-utilizing enzyme family.</text>
</comment>
<dbReference type="EC" id="2.7.1.40" evidence="6 16"/>
<evidence type="ECO:0000259" key="21">
    <source>
        <dbReference type="Pfam" id="PF02887"/>
    </source>
</evidence>
<dbReference type="GO" id="GO:0005524">
    <property type="term" value="F:ATP binding"/>
    <property type="evidence" value="ECO:0007669"/>
    <property type="project" value="UniProtKB-KW"/>
</dbReference>
<keyword evidence="10 17" id="KW-0418">Kinase</keyword>
<evidence type="ECO:0000313" key="22">
    <source>
        <dbReference type="EMBL" id="MYC94713.1"/>
    </source>
</evidence>
<dbReference type="Gene3D" id="3.50.30.10">
    <property type="entry name" value="Phosphohistidine domain"/>
    <property type="match status" value="1"/>
</dbReference>
<evidence type="ECO:0000256" key="5">
    <source>
        <dbReference type="ARBA" id="ARBA00008663"/>
    </source>
</evidence>
<dbReference type="InterPro" id="IPR008279">
    <property type="entry name" value="PEP-util_enz_mobile_dom"/>
</dbReference>
<evidence type="ECO:0000256" key="14">
    <source>
        <dbReference type="ARBA" id="ARBA00023152"/>
    </source>
</evidence>
<dbReference type="GO" id="GO:0030955">
    <property type="term" value="F:potassium ion binding"/>
    <property type="evidence" value="ECO:0007669"/>
    <property type="project" value="UniProtKB-UniRule"/>
</dbReference>
<evidence type="ECO:0000256" key="2">
    <source>
        <dbReference type="ARBA" id="ARBA00001958"/>
    </source>
</evidence>
<evidence type="ECO:0000256" key="8">
    <source>
        <dbReference type="ARBA" id="ARBA00022723"/>
    </source>
</evidence>
<dbReference type="FunFam" id="3.20.20.60:FF:000025">
    <property type="entry name" value="Pyruvate kinase"/>
    <property type="match status" value="1"/>
</dbReference>
<comment type="pathway">
    <text evidence="3 17">Carbohydrate degradation; glycolysis; pyruvate from D-glyceraldehyde 3-phosphate: step 5/5.</text>
</comment>
<reference evidence="22" key="1">
    <citation type="submission" date="2019-09" db="EMBL/GenBank/DDBJ databases">
        <title>Characterisation of the sponge microbiome using genome-centric metagenomics.</title>
        <authorList>
            <person name="Engelberts J.P."/>
            <person name="Robbins S.J."/>
            <person name="De Goeij J.M."/>
            <person name="Aranda M."/>
            <person name="Bell S.C."/>
            <person name="Webster N.S."/>
        </authorList>
    </citation>
    <scope>NUCLEOTIDE SEQUENCE</scope>
    <source>
        <strain evidence="22">SB0661_bin_32</strain>
    </source>
</reference>
<dbReference type="AlphaFoldDB" id="A0A6B1D5G9"/>
<keyword evidence="9" id="KW-0547">Nucleotide-binding</keyword>
<dbReference type="InterPro" id="IPR015793">
    <property type="entry name" value="Pyrv_Knase_brl"/>
</dbReference>
<name>A0A6B1D5G9_9CHLR</name>
<keyword evidence="8" id="KW-0479">Metal-binding</keyword>
<dbReference type="PANTHER" id="PTHR11817">
    <property type="entry name" value="PYRUVATE KINASE"/>
    <property type="match status" value="1"/>
</dbReference>
<keyword evidence="11" id="KW-0067">ATP-binding</keyword>
<keyword evidence="13" id="KW-0630">Potassium</keyword>
<dbReference type="SUPFAM" id="SSF50800">
    <property type="entry name" value="PK beta-barrel domain-like"/>
    <property type="match status" value="1"/>
</dbReference>
<dbReference type="InterPro" id="IPR015806">
    <property type="entry name" value="Pyrv_Knase_insert_dom_sf"/>
</dbReference>
<feature type="region of interest" description="Disordered" evidence="18">
    <location>
        <begin position="423"/>
        <end position="443"/>
    </location>
</feature>
<dbReference type="UniPathway" id="UPA00109">
    <property type="reaction ID" value="UER00188"/>
</dbReference>
<feature type="domain" description="Pyruvate kinase barrel" evidence="19">
    <location>
        <begin position="56"/>
        <end position="391"/>
    </location>
</feature>
<evidence type="ECO:0000256" key="9">
    <source>
        <dbReference type="ARBA" id="ARBA00022741"/>
    </source>
</evidence>
<comment type="caution">
    <text evidence="22">The sequence shown here is derived from an EMBL/GenBank/DDBJ whole genome shotgun (WGS) entry which is preliminary data.</text>
</comment>
<evidence type="ECO:0000256" key="4">
    <source>
        <dbReference type="ARBA" id="ARBA00006237"/>
    </source>
</evidence>
<dbReference type="InterPro" id="IPR015795">
    <property type="entry name" value="Pyrv_Knase_C"/>
</dbReference>
<dbReference type="NCBIfam" id="NF004978">
    <property type="entry name" value="PRK06354.1"/>
    <property type="match status" value="1"/>
</dbReference>
<keyword evidence="15 22" id="KW-0670">Pyruvate</keyword>
<dbReference type="InterPro" id="IPR036637">
    <property type="entry name" value="Phosphohistidine_dom_sf"/>
</dbReference>
<evidence type="ECO:0000256" key="6">
    <source>
        <dbReference type="ARBA" id="ARBA00012142"/>
    </source>
</evidence>
<accession>A0A6B1D5G9</accession>
<dbReference type="Gene3D" id="3.20.20.60">
    <property type="entry name" value="Phosphoenolpyruvate-binding domains"/>
    <property type="match status" value="1"/>
</dbReference>
<dbReference type="Pfam" id="PF00224">
    <property type="entry name" value="PK"/>
    <property type="match status" value="1"/>
</dbReference>
<evidence type="ECO:0000256" key="16">
    <source>
        <dbReference type="NCBIfam" id="TIGR01064"/>
    </source>
</evidence>
<feature type="domain" description="PEP-utilising enzyme mobile" evidence="20">
    <location>
        <begin position="601"/>
        <end position="670"/>
    </location>
</feature>
<evidence type="ECO:0000259" key="19">
    <source>
        <dbReference type="Pfam" id="PF00224"/>
    </source>
</evidence>
<dbReference type="Gene3D" id="2.40.33.10">
    <property type="entry name" value="PK beta-barrel domain-like"/>
    <property type="match status" value="1"/>
</dbReference>
<organism evidence="22">
    <name type="scientific">Caldilineaceae bacterium SB0661_bin_32</name>
    <dbReference type="NCBI Taxonomy" id="2605255"/>
    <lineage>
        <taxon>Bacteria</taxon>
        <taxon>Bacillati</taxon>
        <taxon>Chloroflexota</taxon>
        <taxon>Caldilineae</taxon>
        <taxon>Caldilineales</taxon>
        <taxon>Caldilineaceae</taxon>
    </lineage>
</organism>
<keyword evidence="12 17" id="KW-0460">Magnesium</keyword>
<dbReference type="EMBL" id="VXMH01000031">
    <property type="protein sequence ID" value="MYC94713.1"/>
    <property type="molecule type" value="Genomic_DNA"/>
</dbReference>
<feature type="domain" description="Pyruvate kinase C-terminal" evidence="21">
    <location>
        <begin position="446"/>
        <end position="558"/>
    </location>
</feature>
<evidence type="ECO:0000256" key="7">
    <source>
        <dbReference type="ARBA" id="ARBA00022679"/>
    </source>
</evidence>
<protein>
    <recommendedName>
        <fullName evidence="6 16">Pyruvate kinase</fullName>
        <ecNumber evidence="6 16">2.7.1.40</ecNumber>
    </recommendedName>
</protein>
<evidence type="ECO:0000256" key="11">
    <source>
        <dbReference type="ARBA" id="ARBA00022840"/>
    </source>
</evidence>
<dbReference type="SUPFAM" id="SSF51621">
    <property type="entry name" value="Phosphoenolpyruvate/pyruvate domain"/>
    <property type="match status" value="1"/>
</dbReference>
<dbReference type="InterPro" id="IPR036918">
    <property type="entry name" value="Pyrv_Knase_C_sf"/>
</dbReference>
<keyword evidence="14 17" id="KW-0324">Glycolysis</keyword>
<evidence type="ECO:0000256" key="13">
    <source>
        <dbReference type="ARBA" id="ARBA00022958"/>
    </source>
</evidence>
<dbReference type="SUPFAM" id="SSF52009">
    <property type="entry name" value="Phosphohistidine domain"/>
    <property type="match status" value="1"/>
</dbReference>
<dbReference type="Pfam" id="PF00391">
    <property type="entry name" value="PEP-utilizers"/>
    <property type="match status" value="1"/>
</dbReference>
<dbReference type="GO" id="GO:0004743">
    <property type="term" value="F:pyruvate kinase activity"/>
    <property type="evidence" value="ECO:0007669"/>
    <property type="project" value="UniProtKB-UniRule"/>
</dbReference>
<comment type="catalytic activity">
    <reaction evidence="17">
        <text>pyruvate + ATP = phosphoenolpyruvate + ADP + H(+)</text>
        <dbReference type="Rhea" id="RHEA:18157"/>
        <dbReference type="ChEBI" id="CHEBI:15361"/>
        <dbReference type="ChEBI" id="CHEBI:15378"/>
        <dbReference type="ChEBI" id="CHEBI:30616"/>
        <dbReference type="ChEBI" id="CHEBI:58702"/>
        <dbReference type="ChEBI" id="CHEBI:456216"/>
        <dbReference type="EC" id="2.7.1.40"/>
    </reaction>
</comment>
<proteinExistence type="inferred from homology"/>
<dbReference type="NCBIfam" id="TIGR01064">
    <property type="entry name" value="pyruv_kin"/>
    <property type="match status" value="1"/>
</dbReference>
<evidence type="ECO:0000259" key="20">
    <source>
        <dbReference type="Pfam" id="PF00391"/>
    </source>
</evidence>
<evidence type="ECO:0000256" key="18">
    <source>
        <dbReference type="SAM" id="MobiDB-lite"/>
    </source>
</evidence>
<evidence type="ECO:0000256" key="10">
    <source>
        <dbReference type="ARBA" id="ARBA00022777"/>
    </source>
</evidence>
<dbReference type="GO" id="GO:0016301">
    <property type="term" value="F:kinase activity"/>
    <property type="evidence" value="ECO:0007669"/>
    <property type="project" value="UniProtKB-KW"/>
</dbReference>
<dbReference type="GO" id="GO:0000287">
    <property type="term" value="F:magnesium ion binding"/>
    <property type="evidence" value="ECO:0007669"/>
    <property type="project" value="UniProtKB-UniRule"/>
</dbReference>
<comment type="similarity">
    <text evidence="5 17">Belongs to the pyruvate kinase family.</text>
</comment>
<comment type="cofactor">
    <cofactor evidence="1">
        <name>Mg(2+)</name>
        <dbReference type="ChEBI" id="CHEBI:18420"/>
    </cofactor>
</comment>
<evidence type="ECO:0000256" key="12">
    <source>
        <dbReference type="ARBA" id="ARBA00022842"/>
    </source>
</evidence>
<keyword evidence="7 17" id="KW-0808">Transferase</keyword>
<dbReference type="InterPro" id="IPR040442">
    <property type="entry name" value="Pyrv_kinase-like_dom_sf"/>
</dbReference>
<dbReference type="InterPro" id="IPR001697">
    <property type="entry name" value="Pyr_Knase"/>
</dbReference>
<dbReference type="SUPFAM" id="SSF52935">
    <property type="entry name" value="PK C-terminal domain-like"/>
    <property type="match status" value="1"/>
</dbReference>
<dbReference type="InterPro" id="IPR015813">
    <property type="entry name" value="Pyrv/PenolPyrv_kinase-like_dom"/>
</dbReference>
<sequence>MGRYMRAPGGRMIRARPAGLVPASSRLHSSLAVHGYRSCARATGSAISNWSSRMLRVKIVCTIGPSSTDPDILAQLIDAGMNVARINMSHGDHDFHARNIHAIREIAQKRNRPVAILVDLQGPKLRVGEMQPGGVPLTAGEELILTTEDIIGEPGRVPIQNKEVPSSIERGRRDARAQAAGEAHERILLDDGLLELEVLDATETTVRTRVIVGGILEDRKGMNLPQTRLTVPSMTEKDRVDVDFALEHQADWIALSFVRTAADIHALRKVVQSRAPLGRATPIISKIEKPEAVENIEEIIQASDGLMVARGDLGIETSPEAVPMIQKMIIARCIGTDKPVITATQMLESMIRNPRPTRAEASDVANAVLDGSDAIMLSGETAAGIYPVESVRTMANIAQEAERVRTVTQPHYRPSQQAVDGFFGTSAAGSGQGTDSRPDDAPSVAEAVSQATVDTAQNVGAAAIIAPTARGATAKKLARFRPSVPIIAVTPSHLVYRQLALYWGVFPLMGQRMNTIDEMLEDAVRIALRAGFVQQGDVTVVTGGVVGGVPGETNLMTVRRIARVLMHGQGVGNRRMSGRVVRLRPGQDHRAQEIQRRMMTTQDILVAEELDQVSMELVYHAGGLITAESAPDSIAALAAVELGIPAILQATGEWDELVDGQTIVIDARTGNVYEWDL</sequence>
<dbReference type="NCBIfam" id="NF004491">
    <property type="entry name" value="PRK05826.1"/>
    <property type="match status" value="1"/>
</dbReference>
<evidence type="ECO:0000256" key="15">
    <source>
        <dbReference type="ARBA" id="ARBA00023317"/>
    </source>
</evidence>